<organism evidence="2 3">
    <name type="scientific">Rhodoplanes azumiensis</name>
    <dbReference type="NCBI Taxonomy" id="1897628"/>
    <lineage>
        <taxon>Bacteria</taxon>
        <taxon>Pseudomonadati</taxon>
        <taxon>Pseudomonadota</taxon>
        <taxon>Alphaproteobacteria</taxon>
        <taxon>Hyphomicrobiales</taxon>
        <taxon>Nitrobacteraceae</taxon>
        <taxon>Rhodoplanes</taxon>
    </lineage>
</organism>
<dbReference type="Proteomes" id="UP001597314">
    <property type="component" value="Unassembled WGS sequence"/>
</dbReference>
<dbReference type="SUPFAM" id="SSF54523">
    <property type="entry name" value="Pili subunits"/>
    <property type="match status" value="1"/>
</dbReference>
<dbReference type="EMBL" id="JBHUIW010000019">
    <property type="protein sequence ID" value="MFD2183675.1"/>
    <property type="molecule type" value="Genomic_DNA"/>
</dbReference>
<dbReference type="InterPro" id="IPR012902">
    <property type="entry name" value="N_methyl_site"/>
</dbReference>
<accession>A0ABW5ANB4</accession>
<reference evidence="3" key="1">
    <citation type="journal article" date="2019" name="Int. J. Syst. Evol. Microbiol.">
        <title>The Global Catalogue of Microorganisms (GCM) 10K type strain sequencing project: providing services to taxonomists for standard genome sequencing and annotation.</title>
        <authorList>
            <consortium name="The Broad Institute Genomics Platform"/>
            <consortium name="The Broad Institute Genome Sequencing Center for Infectious Disease"/>
            <person name="Wu L."/>
            <person name="Ma J."/>
        </authorList>
    </citation>
    <scope>NUCLEOTIDE SEQUENCE [LARGE SCALE GENOMIC DNA]</scope>
    <source>
        <strain evidence="3">CGMCC 1.6774</strain>
    </source>
</reference>
<gene>
    <name evidence="2" type="ORF">ACFSOX_16080</name>
</gene>
<protein>
    <submittedName>
        <fullName evidence="2">Tfp pilus assembly protein FimT/FimU</fullName>
    </submittedName>
</protein>
<keyword evidence="1" id="KW-1133">Transmembrane helix</keyword>
<dbReference type="Gene3D" id="3.30.700.10">
    <property type="entry name" value="Glycoprotein, Type 4 Pilin"/>
    <property type="match status" value="1"/>
</dbReference>
<dbReference type="NCBIfam" id="TIGR02532">
    <property type="entry name" value="IV_pilin_GFxxxE"/>
    <property type="match status" value="1"/>
</dbReference>
<evidence type="ECO:0000256" key="1">
    <source>
        <dbReference type="SAM" id="Phobius"/>
    </source>
</evidence>
<evidence type="ECO:0000313" key="2">
    <source>
        <dbReference type="EMBL" id="MFD2183675.1"/>
    </source>
</evidence>
<dbReference type="RefSeq" id="WP_378478880.1">
    <property type="nucleotide sequence ID" value="NZ_JBHUIW010000019.1"/>
</dbReference>
<evidence type="ECO:0000313" key="3">
    <source>
        <dbReference type="Proteomes" id="UP001597314"/>
    </source>
</evidence>
<sequence length="164" mass="17068">MEPQPTSPRARTERRRATAGFTLLEVVCVLALVAMLAAIVVPQVSRGTSGPRLDAYAVEIASVLKADRSAAIRARTAVAAVVDAPRRTIVGGAGGRVVRLPEDVTVDALLPQRCEGRPAMSTIGFLATGMSCGGTIRLSRPGRAVEVRVNWLTGGIDIVASAAP</sequence>
<keyword evidence="3" id="KW-1185">Reference proteome</keyword>
<dbReference type="InterPro" id="IPR045584">
    <property type="entry name" value="Pilin-like"/>
</dbReference>
<keyword evidence="1" id="KW-0812">Transmembrane</keyword>
<feature type="transmembrane region" description="Helical" evidence="1">
    <location>
        <begin position="21"/>
        <end position="41"/>
    </location>
</feature>
<dbReference type="Pfam" id="PF07963">
    <property type="entry name" value="N_methyl"/>
    <property type="match status" value="1"/>
</dbReference>
<comment type="caution">
    <text evidence="2">The sequence shown here is derived from an EMBL/GenBank/DDBJ whole genome shotgun (WGS) entry which is preliminary data.</text>
</comment>
<keyword evidence="1" id="KW-0472">Membrane</keyword>
<proteinExistence type="predicted"/>
<name>A0ABW5ANB4_9BRAD</name>